<gene>
    <name evidence="1" type="ORF">I6J18_17325</name>
</gene>
<dbReference type="EMBL" id="CP068053">
    <property type="protein sequence ID" value="QQT02734.1"/>
    <property type="molecule type" value="Genomic_DNA"/>
</dbReference>
<evidence type="ECO:0000313" key="2">
    <source>
        <dbReference type="Proteomes" id="UP000595254"/>
    </source>
</evidence>
<keyword evidence="2" id="KW-1185">Reference proteome</keyword>
<protein>
    <recommendedName>
        <fullName evidence="3">Helix-turn-helix conjugative transposon-like domain-containing protein</fullName>
    </recommendedName>
</protein>
<dbReference type="AlphaFoldDB" id="A0A974NRM1"/>
<dbReference type="KEGG" id="ppsr:I6J18_17325"/>
<reference evidence="1 2" key="1">
    <citation type="submission" date="2021-01" db="EMBL/GenBank/DDBJ databases">
        <title>FDA dAtabase for Regulatory Grade micrObial Sequences (FDA-ARGOS): Supporting development and validation of Infectious Disease Dx tests.</title>
        <authorList>
            <person name="Nelson B."/>
            <person name="Plummer A."/>
            <person name="Tallon L."/>
            <person name="Sadzewicz L."/>
            <person name="Zhao X."/>
            <person name="Boylan J."/>
            <person name="Ott S."/>
            <person name="Bowen H."/>
            <person name="Vavikolanu K."/>
            <person name="Mehta A."/>
            <person name="Aluvathingal J."/>
            <person name="Nadendla S."/>
            <person name="Myers T."/>
            <person name="Yan Y."/>
            <person name="Sichtig H."/>
        </authorList>
    </citation>
    <scope>NUCLEOTIDE SEQUENCE [LARGE SCALE GENOMIC DNA]</scope>
    <source>
        <strain evidence="1 2">FDAARGOS_1161</strain>
    </source>
</reference>
<evidence type="ECO:0000313" key="1">
    <source>
        <dbReference type="EMBL" id="QQT02734.1"/>
    </source>
</evidence>
<evidence type="ECO:0008006" key="3">
    <source>
        <dbReference type="Google" id="ProtNLM"/>
    </source>
</evidence>
<dbReference type="Proteomes" id="UP000595254">
    <property type="component" value="Chromosome"/>
</dbReference>
<accession>A0A974NRM1</accession>
<proteinExistence type="predicted"/>
<sequence length="75" mass="8873">MVAEKITKSELLELLNTLEPKIKKSLWNTRFQDQEDLEQDIKVKILESYEKIADIKVPNFEQFLGDYLSNEKKKS</sequence>
<organism evidence="1 2">
    <name type="scientific">Peribacillus psychrosaccharolyticus</name>
    <name type="common">Bacillus psychrosaccharolyticus</name>
    <dbReference type="NCBI Taxonomy" id="1407"/>
    <lineage>
        <taxon>Bacteria</taxon>
        <taxon>Bacillati</taxon>
        <taxon>Bacillota</taxon>
        <taxon>Bacilli</taxon>
        <taxon>Bacillales</taxon>
        <taxon>Bacillaceae</taxon>
        <taxon>Peribacillus</taxon>
    </lineage>
</organism>
<name>A0A974NRM1_PERPY</name>